<evidence type="ECO:0000256" key="3">
    <source>
        <dbReference type="ARBA" id="ARBA00007800"/>
    </source>
</evidence>
<dbReference type="SMART" id="SM01097">
    <property type="entry name" value="CPSase_sm_chain"/>
    <property type="match status" value="1"/>
</dbReference>
<evidence type="ECO:0000256" key="12">
    <source>
        <dbReference type="ARBA" id="ARBA00049285"/>
    </source>
</evidence>
<dbReference type="FunFam" id="3.40.50.880:FF:000011">
    <property type="entry name" value="Carbamoyl-phosphate synthase small chain"/>
    <property type="match status" value="1"/>
</dbReference>
<dbReference type="KEGG" id="ptx:ABW99_11365"/>
<dbReference type="NCBIfam" id="TIGR01368">
    <property type="entry name" value="CPSaseIIsmall"/>
    <property type="match status" value="1"/>
</dbReference>
<dbReference type="PRINTS" id="PR00099">
    <property type="entry name" value="CPSGATASE"/>
</dbReference>
<dbReference type="InterPro" id="IPR050472">
    <property type="entry name" value="Anth_synth/Amidotransfase"/>
</dbReference>
<comment type="similarity">
    <text evidence="3 13">Belongs to the CarA family.</text>
</comment>
<dbReference type="SUPFAM" id="SSF52021">
    <property type="entry name" value="Carbamoyl phosphate synthetase, small subunit N-terminal domain"/>
    <property type="match status" value="1"/>
</dbReference>
<feature type="domain" description="Carbamoyl-phosphate synthase small subunit N-terminal" evidence="14">
    <location>
        <begin position="6"/>
        <end position="136"/>
    </location>
</feature>
<dbReference type="PANTHER" id="PTHR43418:SF7">
    <property type="entry name" value="CARBAMOYL-PHOSPHATE SYNTHASE SMALL CHAIN"/>
    <property type="match status" value="1"/>
</dbReference>
<feature type="binding site" evidence="13">
    <location>
        <position position="317"/>
    </location>
    <ligand>
        <name>L-glutamine</name>
        <dbReference type="ChEBI" id="CHEBI:58359"/>
    </ligand>
</feature>
<comment type="subunit">
    <text evidence="13">Composed of two chains; the small (or glutamine) chain promotes the hydrolysis of glutamine to ammonia, which is used by the large (or ammonia) chain to synthesize carbamoyl phosphate. Tetramer of heterodimers (alpha,beta)4.</text>
</comment>
<feature type="binding site" evidence="13">
    <location>
        <position position="274"/>
    </location>
    <ligand>
        <name>L-glutamine</name>
        <dbReference type="ChEBI" id="CHEBI:58359"/>
    </ligand>
</feature>
<comment type="function">
    <text evidence="13">Small subunit of the glutamine-dependent carbamoyl phosphate synthetase (CPSase). CPSase catalyzes the formation of carbamoyl phosphate from the ammonia moiety of glutamine, carbonate, and phosphate donated by ATP, constituting the first step of 2 biosynthetic pathways, one leading to arginine and/or urea and the other to pyrimidine nucleotides. The small subunit (glutamine amidotransferase) binds and cleaves glutamine to supply the large subunit with the substrate ammonia.</text>
</comment>
<protein>
    <recommendedName>
        <fullName evidence="13">Carbamoyl phosphate synthase small chain</fullName>
        <ecNumber evidence="13">6.3.5.5</ecNumber>
    </recommendedName>
    <alternativeName>
        <fullName evidence="13">Carbamoyl phosphate synthetase glutamine chain</fullName>
    </alternativeName>
</protein>
<evidence type="ECO:0000256" key="7">
    <source>
        <dbReference type="ARBA" id="ARBA00022741"/>
    </source>
</evidence>
<evidence type="ECO:0000256" key="11">
    <source>
        <dbReference type="ARBA" id="ARBA00048816"/>
    </source>
</evidence>
<feature type="binding site" evidence="13">
    <location>
        <position position="318"/>
    </location>
    <ligand>
        <name>L-glutamine</name>
        <dbReference type="ChEBI" id="CHEBI:58359"/>
    </ligand>
</feature>
<dbReference type="UniPathway" id="UPA00070">
    <property type="reaction ID" value="UER00115"/>
</dbReference>
<dbReference type="PROSITE" id="PS51273">
    <property type="entry name" value="GATASE_TYPE_1"/>
    <property type="match status" value="1"/>
</dbReference>
<evidence type="ECO:0000256" key="9">
    <source>
        <dbReference type="ARBA" id="ARBA00022962"/>
    </source>
</evidence>
<dbReference type="Gene3D" id="3.50.30.20">
    <property type="entry name" value="Carbamoyl-phosphate synthase small subunit, N-terminal domain"/>
    <property type="match status" value="1"/>
</dbReference>
<dbReference type="FunFam" id="3.50.30.20:FF:000001">
    <property type="entry name" value="Carbamoyl-phosphate synthase small chain"/>
    <property type="match status" value="1"/>
</dbReference>
<feature type="active site" description="Nucleophile" evidence="13">
    <location>
        <position position="273"/>
    </location>
</feature>
<organism evidence="15 16">
    <name type="scientific">Pandoraea thiooxydans</name>
    <dbReference type="NCBI Taxonomy" id="445709"/>
    <lineage>
        <taxon>Bacteria</taxon>
        <taxon>Pseudomonadati</taxon>
        <taxon>Pseudomonadota</taxon>
        <taxon>Betaproteobacteria</taxon>
        <taxon>Burkholderiales</taxon>
        <taxon>Burkholderiaceae</taxon>
        <taxon>Pandoraea</taxon>
    </lineage>
</organism>
<feature type="binding site" evidence="13">
    <location>
        <position position="277"/>
    </location>
    <ligand>
        <name>L-glutamine</name>
        <dbReference type="ChEBI" id="CHEBI:58359"/>
    </ligand>
</feature>
<dbReference type="EMBL" id="CP011568">
    <property type="protein sequence ID" value="AKJ68724.1"/>
    <property type="molecule type" value="Genomic_DNA"/>
</dbReference>
<dbReference type="Pfam" id="PF00117">
    <property type="entry name" value="GATase"/>
    <property type="match status" value="1"/>
</dbReference>
<comment type="catalytic activity">
    <reaction evidence="12 13">
        <text>L-glutamine + H2O = L-glutamate + NH4(+)</text>
        <dbReference type="Rhea" id="RHEA:15889"/>
        <dbReference type="ChEBI" id="CHEBI:15377"/>
        <dbReference type="ChEBI" id="CHEBI:28938"/>
        <dbReference type="ChEBI" id="CHEBI:29985"/>
        <dbReference type="ChEBI" id="CHEBI:58359"/>
    </reaction>
</comment>
<evidence type="ECO:0000313" key="16">
    <source>
        <dbReference type="Proteomes" id="UP000036700"/>
    </source>
</evidence>
<evidence type="ECO:0000256" key="10">
    <source>
        <dbReference type="ARBA" id="ARBA00022975"/>
    </source>
</evidence>
<feature type="active site" evidence="13">
    <location>
        <position position="357"/>
    </location>
</feature>
<dbReference type="NCBIfam" id="NF009475">
    <property type="entry name" value="PRK12838.1"/>
    <property type="match status" value="1"/>
</dbReference>
<evidence type="ECO:0000313" key="15">
    <source>
        <dbReference type="EMBL" id="AKJ68724.1"/>
    </source>
</evidence>
<feature type="binding site" evidence="13">
    <location>
        <position position="245"/>
    </location>
    <ligand>
        <name>L-glutamine</name>
        <dbReference type="ChEBI" id="CHEBI:58359"/>
    </ligand>
</feature>
<name>A0A0G3ERR8_9BURK</name>
<dbReference type="GO" id="GO:0004359">
    <property type="term" value="F:glutaminase activity"/>
    <property type="evidence" value="ECO:0007669"/>
    <property type="project" value="RHEA"/>
</dbReference>
<dbReference type="PRINTS" id="PR00096">
    <property type="entry name" value="GATASE"/>
</dbReference>
<keyword evidence="16" id="KW-1185">Reference proteome</keyword>
<dbReference type="GO" id="GO:0006207">
    <property type="term" value="P:'de novo' pyrimidine nucleobase biosynthetic process"/>
    <property type="evidence" value="ECO:0007669"/>
    <property type="project" value="InterPro"/>
</dbReference>
<dbReference type="GO" id="GO:0006541">
    <property type="term" value="P:glutamine metabolic process"/>
    <property type="evidence" value="ECO:0007669"/>
    <property type="project" value="InterPro"/>
</dbReference>
<dbReference type="GO" id="GO:0005524">
    <property type="term" value="F:ATP binding"/>
    <property type="evidence" value="ECO:0007669"/>
    <property type="project" value="UniProtKB-UniRule"/>
</dbReference>
<dbReference type="InterPro" id="IPR006274">
    <property type="entry name" value="CarbamoylP_synth_ssu"/>
</dbReference>
<dbReference type="Pfam" id="PF00988">
    <property type="entry name" value="CPSase_sm_chain"/>
    <property type="match status" value="1"/>
</dbReference>
<dbReference type="Gene3D" id="3.40.50.880">
    <property type="match status" value="1"/>
</dbReference>
<evidence type="ECO:0000256" key="8">
    <source>
        <dbReference type="ARBA" id="ARBA00022840"/>
    </source>
</evidence>
<sequence length="387" mass="41033">MLPSFSPALLALADGTVFRGYAIGAAGHTIGEVVFNTAITGYQEILTDPSYARQIVTLTYPHIGNVGVNHEDVEAGKVHAAGLIIRDLPVLSSNFRQEHTLSEYLKAEGVVAIAGIDTRRLTRILRDKGAQNGCILAGEADEAKAIALARSFPGLAGMDLAKVVSTTESYGWTDTEWRLDNGDGKPGFGTVTAPRFKVVAYDFGVKRNILRMLAARGCDVTVVPAQTSAAEAFALNPDGIFLSNGPGDPEPCDYAIDATREFLARGIPTFGICLGHQIMGLAVGGKTMKMKCGHHGANHPVKDLTDGRVAITSQNHGFAVDADSLPANARITHVSLFDGTLQGFELTDKPAFCFQGHPEASPGPHDVGYLFDRFIALMDAAKAAAKA</sequence>
<dbReference type="InterPro" id="IPR036480">
    <property type="entry name" value="CarbP_synth_ssu_N_sf"/>
</dbReference>
<keyword evidence="8 13" id="KW-0067">ATP-binding</keyword>
<evidence type="ECO:0000256" key="1">
    <source>
        <dbReference type="ARBA" id="ARBA00004812"/>
    </source>
</evidence>
<comment type="pathway">
    <text evidence="2 13">Amino-acid biosynthesis; L-arginine biosynthesis; carbamoyl phosphate from bicarbonate: step 1/1.</text>
</comment>
<dbReference type="STRING" id="445709.ABW99_11365"/>
<feature type="binding site" evidence="13">
    <location>
        <position position="247"/>
    </location>
    <ligand>
        <name>L-glutamine</name>
        <dbReference type="ChEBI" id="CHEBI:58359"/>
    </ligand>
</feature>
<feature type="active site" evidence="13">
    <location>
        <position position="359"/>
    </location>
</feature>
<dbReference type="CDD" id="cd01744">
    <property type="entry name" value="GATase1_CPSase"/>
    <property type="match status" value="1"/>
</dbReference>
<keyword evidence="6 13" id="KW-0028">Amino-acid biosynthesis</keyword>
<keyword evidence="9 13" id="KW-0315">Glutamine amidotransferase</keyword>
<dbReference type="PANTHER" id="PTHR43418">
    <property type="entry name" value="MULTIFUNCTIONAL TRYPTOPHAN BIOSYNTHESIS PROTEIN-RELATED"/>
    <property type="match status" value="1"/>
</dbReference>
<evidence type="ECO:0000256" key="5">
    <source>
        <dbReference type="ARBA" id="ARBA00022598"/>
    </source>
</evidence>
<dbReference type="AlphaFoldDB" id="A0A0G3ERR8"/>
<evidence type="ECO:0000256" key="13">
    <source>
        <dbReference type="HAMAP-Rule" id="MF_01209"/>
    </source>
</evidence>
<keyword evidence="7 13" id="KW-0547">Nucleotide-binding</keyword>
<evidence type="ECO:0000259" key="14">
    <source>
        <dbReference type="SMART" id="SM01097"/>
    </source>
</evidence>
<dbReference type="SUPFAM" id="SSF52317">
    <property type="entry name" value="Class I glutamine amidotransferase-like"/>
    <property type="match status" value="1"/>
</dbReference>
<dbReference type="InterPro" id="IPR029062">
    <property type="entry name" value="Class_I_gatase-like"/>
</dbReference>
<dbReference type="HAMAP" id="MF_01209">
    <property type="entry name" value="CPSase_S_chain"/>
    <property type="match status" value="1"/>
</dbReference>
<keyword evidence="10 13" id="KW-0665">Pyrimidine biosynthesis</keyword>
<gene>
    <name evidence="13" type="primary">carA</name>
    <name evidence="15" type="ORF">ABW99_11365</name>
</gene>
<dbReference type="GO" id="GO:0044205">
    <property type="term" value="P:'de novo' UMP biosynthetic process"/>
    <property type="evidence" value="ECO:0007669"/>
    <property type="project" value="UniProtKB-UniRule"/>
</dbReference>
<dbReference type="EC" id="6.3.5.5" evidence="13"/>
<feature type="binding site" evidence="13">
    <location>
        <position position="50"/>
    </location>
    <ligand>
        <name>L-glutamine</name>
        <dbReference type="ChEBI" id="CHEBI:58359"/>
    </ligand>
</feature>
<keyword evidence="4 13" id="KW-0055">Arginine biosynthesis</keyword>
<dbReference type="GO" id="GO:0006526">
    <property type="term" value="P:L-arginine biosynthetic process"/>
    <property type="evidence" value="ECO:0007669"/>
    <property type="project" value="UniProtKB-UniRule"/>
</dbReference>
<dbReference type="UniPathway" id="UPA00068">
    <property type="reaction ID" value="UER00171"/>
</dbReference>
<dbReference type="RefSeq" id="WP_047214588.1">
    <property type="nucleotide sequence ID" value="NZ_CP011568.3"/>
</dbReference>
<dbReference type="OrthoDB" id="9804328at2"/>
<comment type="pathway">
    <text evidence="1 13">Pyrimidine metabolism; UMP biosynthesis via de novo pathway; (S)-dihydroorotate from bicarbonate: step 1/3.</text>
</comment>
<dbReference type="GO" id="GO:0004088">
    <property type="term" value="F:carbamoyl-phosphate synthase (glutamine-hydrolyzing) activity"/>
    <property type="evidence" value="ECO:0007669"/>
    <property type="project" value="UniProtKB-UniRule"/>
</dbReference>
<evidence type="ECO:0000256" key="6">
    <source>
        <dbReference type="ARBA" id="ARBA00022605"/>
    </source>
</evidence>
<dbReference type="InterPro" id="IPR035686">
    <property type="entry name" value="CPSase_GATase1"/>
</dbReference>
<dbReference type="Proteomes" id="UP000036700">
    <property type="component" value="Chromosome"/>
</dbReference>
<dbReference type="InterPro" id="IPR017926">
    <property type="entry name" value="GATASE"/>
</dbReference>
<accession>A0A0G3ERR8</accession>
<keyword evidence="5 13" id="KW-0436">Ligase</keyword>
<reference evidence="16" key="1">
    <citation type="submission" date="2015-06" db="EMBL/GenBank/DDBJ databases">
        <authorList>
            <person name="Lim Y.L."/>
            <person name="Ee R."/>
            <person name="Yong D."/>
            <person name="How K.Y."/>
            <person name="Yin W.F."/>
            <person name="Chan K.G."/>
        </authorList>
    </citation>
    <scope>NUCLEOTIDE SEQUENCE [LARGE SCALE GENOMIC DNA]</scope>
    <source>
        <strain evidence="16">DSM 25325</strain>
    </source>
</reference>
<dbReference type="InterPro" id="IPR002474">
    <property type="entry name" value="CarbamoylP_synth_ssu_N"/>
</dbReference>
<evidence type="ECO:0000256" key="4">
    <source>
        <dbReference type="ARBA" id="ARBA00022571"/>
    </source>
</evidence>
<feature type="region of interest" description="CPSase" evidence="13">
    <location>
        <begin position="1"/>
        <end position="196"/>
    </location>
</feature>
<feature type="binding site" evidence="13">
    <location>
        <position position="315"/>
    </location>
    <ligand>
        <name>L-glutamine</name>
        <dbReference type="ChEBI" id="CHEBI:58359"/>
    </ligand>
</feature>
<comment type="catalytic activity">
    <reaction evidence="11 13">
        <text>hydrogencarbonate + L-glutamine + 2 ATP + H2O = carbamoyl phosphate + L-glutamate + 2 ADP + phosphate + 2 H(+)</text>
        <dbReference type="Rhea" id="RHEA:18633"/>
        <dbReference type="ChEBI" id="CHEBI:15377"/>
        <dbReference type="ChEBI" id="CHEBI:15378"/>
        <dbReference type="ChEBI" id="CHEBI:17544"/>
        <dbReference type="ChEBI" id="CHEBI:29985"/>
        <dbReference type="ChEBI" id="CHEBI:30616"/>
        <dbReference type="ChEBI" id="CHEBI:43474"/>
        <dbReference type="ChEBI" id="CHEBI:58228"/>
        <dbReference type="ChEBI" id="CHEBI:58359"/>
        <dbReference type="ChEBI" id="CHEBI:456216"/>
        <dbReference type="EC" id="6.3.5.5"/>
    </reaction>
</comment>
<dbReference type="PATRIC" id="fig|445709.3.peg.2414"/>
<proteinExistence type="inferred from homology"/>
<evidence type="ECO:0000256" key="2">
    <source>
        <dbReference type="ARBA" id="ARBA00005077"/>
    </source>
</evidence>